<sequence length="171" mass="19456">MVLRYVASVAVFPYIADHRFSLTSHLQKLQTLPDKLKIDGRKPTRHRHIDHIGVAGPTPFQLPRSQNGSGRPTHRTIYFGAHIVRNTDTARVTRSITSRTHPASRRAHPKRPMVQSYMLIRRRSFSGSNSGFTHTRNSPAVADCLCNASPDLLRKHRWWLSAHLCPPRRAS</sequence>
<evidence type="ECO:0000313" key="2">
    <source>
        <dbReference type="Proteomes" id="UP000814033"/>
    </source>
</evidence>
<evidence type="ECO:0000313" key="1">
    <source>
        <dbReference type="EMBL" id="KAI0039479.1"/>
    </source>
</evidence>
<reference evidence="1" key="1">
    <citation type="submission" date="2021-02" db="EMBL/GenBank/DDBJ databases">
        <authorList>
            <consortium name="DOE Joint Genome Institute"/>
            <person name="Ahrendt S."/>
            <person name="Looney B.P."/>
            <person name="Miyauchi S."/>
            <person name="Morin E."/>
            <person name="Drula E."/>
            <person name="Courty P.E."/>
            <person name="Chicoki N."/>
            <person name="Fauchery L."/>
            <person name="Kohler A."/>
            <person name="Kuo A."/>
            <person name="Labutti K."/>
            <person name="Pangilinan J."/>
            <person name="Lipzen A."/>
            <person name="Riley R."/>
            <person name="Andreopoulos W."/>
            <person name="He G."/>
            <person name="Johnson J."/>
            <person name="Barry K.W."/>
            <person name="Grigoriev I.V."/>
            <person name="Nagy L."/>
            <person name="Hibbett D."/>
            <person name="Henrissat B."/>
            <person name="Matheny P.B."/>
            <person name="Labbe J."/>
            <person name="Martin F."/>
        </authorList>
    </citation>
    <scope>NUCLEOTIDE SEQUENCE</scope>
    <source>
        <strain evidence="1">FP105234-sp</strain>
    </source>
</reference>
<gene>
    <name evidence="1" type="ORF">FA95DRAFT_1019918</name>
</gene>
<protein>
    <submittedName>
        <fullName evidence="1">Uncharacterized protein</fullName>
    </submittedName>
</protein>
<comment type="caution">
    <text evidence="1">The sequence shown here is derived from an EMBL/GenBank/DDBJ whole genome shotgun (WGS) entry which is preliminary data.</text>
</comment>
<accession>A0ACB8R603</accession>
<keyword evidence="2" id="KW-1185">Reference proteome</keyword>
<name>A0ACB8R603_9AGAM</name>
<organism evidence="1 2">
    <name type="scientific">Auriscalpium vulgare</name>
    <dbReference type="NCBI Taxonomy" id="40419"/>
    <lineage>
        <taxon>Eukaryota</taxon>
        <taxon>Fungi</taxon>
        <taxon>Dikarya</taxon>
        <taxon>Basidiomycota</taxon>
        <taxon>Agaricomycotina</taxon>
        <taxon>Agaricomycetes</taxon>
        <taxon>Russulales</taxon>
        <taxon>Auriscalpiaceae</taxon>
        <taxon>Auriscalpium</taxon>
    </lineage>
</organism>
<dbReference type="EMBL" id="MU276300">
    <property type="protein sequence ID" value="KAI0039479.1"/>
    <property type="molecule type" value="Genomic_DNA"/>
</dbReference>
<proteinExistence type="predicted"/>
<reference evidence="1" key="2">
    <citation type="journal article" date="2022" name="New Phytol.">
        <title>Evolutionary transition to the ectomycorrhizal habit in the genomes of a hyperdiverse lineage of mushroom-forming fungi.</title>
        <authorList>
            <person name="Looney B."/>
            <person name="Miyauchi S."/>
            <person name="Morin E."/>
            <person name="Drula E."/>
            <person name="Courty P.E."/>
            <person name="Kohler A."/>
            <person name="Kuo A."/>
            <person name="LaButti K."/>
            <person name="Pangilinan J."/>
            <person name="Lipzen A."/>
            <person name="Riley R."/>
            <person name="Andreopoulos W."/>
            <person name="He G."/>
            <person name="Johnson J."/>
            <person name="Nolan M."/>
            <person name="Tritt A."/>
            <person name="Barry K.W."/>
            <person name="Grigoriev I.V."/>
            <person name="Nagy L.G."/>
            <person name="Hibbett D."/>
            <person name="Henrissat B."/>
            <person name="Matheny P.B."/>
            <person name="Labbe J."/>
            <person name="Martin F.M."/>
        </authorList>
    </citation>
    <scope>NUCLEOTIDE SEQUENCE</scope>
    <source>
        <strain evidence="1">FP105234-sp</strain>
    </source>
</reference>
<dbReference type="Proteomes" id="UP000814033">
    <property type="component" value="Unassembled WGS sequence"/>
</dbReference>